<evidence type="ECO:0008006" key="4">
    <source>
        <dbReference type="Google" id="ProtNLM"/>
    </source>
</evidence>
<feature type="transmembrane region" description="Helical" evidence="1">
    <location>
        <begin position="31"/>
        <end position="52"/>
    </location>
</feature>
<keyword evidence="1" id="KW-0472">Membrane</keyword>
<dbReference type="RefSeq" id="WP_015397515.1">
    <property type="nucleotide sequence ID" value="NC_020300.1"/>
</dbReference>
<accession>M1PBK4</accession>
<evidence type="ECO:0000313" key="3">
    <source>
        <dbReference type="Proteomes" id="UP000011729"/>
    </source>
</evidence>
<proteinExistence type="predicted"/>
<keyword evidence="3" id="KW-1185">Reference proteome</keyword>
<dbReference type="AlphaFoldDB" id="M1PBK4"/>
<protein>
    <recommendedName>
        <fullName evidence="4">Heme exporter protein D</fullName>
    </recommendedName>
</protein>
<keyword evidence="1" id="KW-0812">Transmembrane</keyword>
<dbReference type="OrthoDB" id="7923886at2"/>
<dbReference type="EMBL" id="CP003123">
    <property type="protein sequence ID" value="AGF74006.1"/>
    <property type="molecule type" value="Genomic_DNA"/>
</dbReference>
<name>M1PBK4_BARAA</name>
<sequence length="81" mass="9586">MLNLNSDQIGVLRNFSRKIDYFLGTLHQEQIVVLSYMISAISLLCFLGRILYKGAYQKKVLRQLKEKELIWKEKRNENHST</sequence>
<dbReference type="HOGENOM" id="CLU_2680233_0_0_5"/>
<dbReference type="PATRIC" id="fig|1094489.3.peg.138"/>
<gene>
    <name evidence="2" type="ordered locus">BAnh1_01140</name>
</gene>
<dbReference type="KEGG" id="baus:BAnh1_01140"/>
<evidence type="ECO:0000313" key="2">
    <source>
        <dbReference type="EMBL" id="AGF74006.1"/>
    </source>
</evidence>
<evidence type="ECO:0000256" key="1">
    <source>
        <dbReference type="SAM" id="Phobius"/>
    </source>
</evidence>
<dbReference type="eggNOG" id="ENOG50313ZV">
    <property type="taxonomic scope" value="Bacteria"/>
</dbReference>
<reference evidence="2 3" key="1">
    <citation type="journal article" date="2013" name="PLoS Genet.">
        <title>A gene transfer agent and a dynamic repertoire of secretion systems hold the keys to the explosive radiation of the emerging pathogen Bartonella.</title>
        <authorList>
            <person name="Guy L."/>
            <person name="Nystedt B."/>
            <person name="Toft C."/>
            <person name="Zaremba-Niedzwiedzka K."/>
            <person name="Berglund E.C."/>
            <person name="Granberg F."/>
            <person name="Naslund K."/>
            <person name="Eriksson A.S."/>
            <person name="Andersson S.G."/>
        </authorList>
    </citation>
    <scope>NUCLEOTIDE SEQUENCE [LARGE SCALE GENOMIC DNA]</scope>
    <source>
        <strain evidence="2 3">Aust/NH1</strain>
    </source>
</reference>
<dbReference type="STRING" id="1094489.BAnh1_01140"/>
<dbReference type="Proteomes" id="UP000011729">
    <property type="component" value="Chromosome"/>
</dbReference>
<keyword evidence="1" id="KW-1133">Transmembrane helix</keyword>
<organism evidence="2 3">
    <name type="scientific">Bartonella australis (strain Aust/NH1)</name>
    <dbReference type="NCBI Taxonomy" id="1094489"/>
    <lineage>
        <taxon>Bacteria</taxon>
        <taxon>Pseudomonadati</taxon>
        <taxon>Pseudomonadota</taxon>
        <taxon>Alphaproteobacteria</taxon>
        <taxon>Hyphomicrobiales</taxon>
        <taxon>Bartonellaceae</taxon>
        <taxon>Bartonella</taxon>
    </lineage>
</organism>